<reference evidence="1 2" key="1">
    <citation type="submission" date="2012-01" db="EMBL/GenBank/DDBJ databases">
        <title>The Genome Sequence of Scardovia inopinata F0304.</title>
        <authorList>
            <consortium name="The Broad Institute Genome Sequencing Platform"/>
            <person name="Earl A."/>
            <person name="Ward D."/>
            <person name="Feldgarden M."/>
            <person name="Gevers D."/>
            <person name="Izard J."/>
            <person name="Baranova O.V."/>
            <person name="Blanton J.M."/>
            <person name="Tanner A.C."/>
            <person name="Dewhirst F.E."/>
            <person name="Young S.K."/>
            <person name="Zeng Q."/>
            <person name="Gargeya S."/>
            <person name="Fitzgerald M."/>
            <person name="Haas B."/>
            <person name="Abouelleil A."/>
            <person name="Alvarado L."/>
            <person name="Arachchi H.M."/>
            <person name="Berlin A."/>
            <person name="Chapman S.B."/>
            <person name="Gearin G."/>
            <person name="Goldberg J."/>
            <person name="Griggs A."/>
            <person name="Gujja S."/>
            <person name="Hansen M."/>
            <person name="Heiman D."/>
            <person name="Howarth C."/>
            <person name="Larimer J."/>
            <person name="Lui A."/>
            <person name="MacDonald P.J."/>
            <person name="McCowen C."/>
            <person name="Montmayeur A."/>
            <person name="Murphy C."/>
            <person name="Neiman D."/>
            <person name="Pearson M."/>
            <person name="Priest M."/>
            <person name="Roberts A."/>
            <person name="Saif S."/>
            <person name="Shea T."/>
            <person name="Sisk P."/>
            <person name="Stolte C."/>
            <person name="Sykes S."/>
            <person name="Wortman J."/>
            <person name="Nusbaum C."/>
            <person name="Birren B."/>
        </authorList>
    </citation>
    <scope>NUCLEOTIDE SEQUENCE [LARGE SCALE GENOMIC DNA]</scope>
    <source>
        <strain evidence="1 2">F0304</strain>
    </source>
</reference>
<dbReference type="SUPFAM" id="SSF53448">
    <property type="entry name" value="Nucleotide-diphospho-sugar transferases"/>
    <property type="match status" value="1"/>
</dbReference>
<proteinExistence type="predicted"/>
<dbReference type="RefSeq" id="WP_006292516.1">
    <property type="nucleotide sequence ID" value="NZ_GG770225.1"/>
</dbReference>
<dbReference type="GO" id="GO:0016757">
    <property type="term" value="F:glycosyltransferase activity"/>
    <property type="evidence" value="ECO:0007669"/>
    <property type="project" value="InterPro"/>
</dbReference>
<comment type="caution">
    <text evidence="1">The sequence shown here is derived from an EMBL/GenBank/DDBJ whole genome shotgun (WGS) entry which is preliminary data.</text>
</comment>
<dbReference type="InterPro" id="IPR029044">
    <property type="entry name" value="Nucleotide-diphossugar_trans"/>
</dbReference>
<evidence type="ECO:0008006" key="3">
    <source>
        <dbReference type="Google" id="ProtNLM"/>
    </source>
</evidence>
<sequence>MSTLSKLIHRFIRHTRVFSIRYALIEVLVVLDRIRWKNIPYAKMSHFLLNQKSKFILCWCRQYFSEEIAKYQNYSAERATNSTQKIWVCWLQGISNAPEVVRLCTKSITKHSNQREVILLDWSNIPQYCALPKYILDKYKNGIISAQQFTDILRVNILEKYGGLWVDATVLVTKEIPETVFKLPVFNVKGINPNFKHAYAVIDSTQYQSYLIASCPHSVTYSFLNECILKYWKEHDTLVDYFLLFYIAKIAREEIPGAMSEFNKVPNNNELCEILGDVCAKGIPFRRTALDFFAKNSTWAYKLSWKDQYPVRTRDGSPTVWGYIIDQDYNRKYEENFVY</sequence>
<dbReference type="InterPro" id="IPR008441">
    <property type="entry name" value="AfumC-like_glycosyl_Trfase"/>
</dbReference>
<gene>
    <name evidence="1" type="ORF">HMPREF9020_00175</name>
</gene>
<dbReference type="HOGENOM" id="CLU_068623_0_0_11"/>
<keyword evidence="2" id="KW-1185">Reference proteome</keyword>
<dbReference type="Proteomes" id="UP000005777">
    <property type="component" value="Unassembled WGS sequence"/>
</dbReference>
<dbReference type="Gene3D" id="3.90.550.20">
    <property type="match status" value="1"/>
</dbReference>
<accession>W5II64</accession>
<name>W5II64_SCAIO</name>
<organism evidence="1 2">
    <name type="scientific">Scardovia inopinata F0304</name>
    <dbReference type="NCBI Taxonomy" id="641146"/>
    <lineage>
        <taxon>Bacteria</taxon>
        <taxon>Bacillati</taxon>
        <taxon>Actinomycetota</taxon>
        <taxon>Actinomycetes</taxon>
        <taxon>Bifidobacteriales</taxon>
        <taxon>Bifidobacteriaceae</taxon>
        <taxon>Scardovia</taxon>
    </lineage>
</organism>
<evidence type="ECO:0000313" key="2">
    <source>
        <dbReference type="Proteomes" id="UP000005777"/>
    </source>
</evidence>
<dbReference type="eggNOG" id="COG3774">
    <property type="taxonomic scope" value="Bacteria"/>
</dbReference>
<protein>
    <recommendedName>
        <fullName evidence="3">Capsular polysaccharide synthesis protein</fullName>
    </recommendedName>
</protein>
<dbReference type="EMBL" id="ADCX01000002">
    <property type="protein sequence ID" value="EFG26555.1"/>
    <property type="molecule type" value="Genomic_DNA"/>
</dbReference>
<evidence type="ECO:0000313" key="1">
    <source>
        <dbReference type="EMBL" id="EFG26555.1"/>
    </source>
</evidence>
<dbReference type="AlphaFoldDB" id="W5II64"/>
<dbReference type="Pfam" id="PF05704">
    <property type="entry name" value="Caps_synth"/>
    <property type="match status" value="1"/>
</dbReference>